<dbReference type="SUPFAM" id="SSF141868">
    <property type="entry name" value="EAL domain-like"/>
    <property type="match status" value="1"/>
</dbReference>
<dbReference type="InterPro" id="IPR000160">
    <property type="entry name" value="GGDEF_dom"/>
</dbReference>
<sequence length="793" mass="88906">MKPASSKFFDDMEYATDGSSFMSHVAPSKLRSEQIRTLSSVAIPNVIASLFLGLMFLWLVWNSVPHDRAYLWYGALFISMLPRIAMSVLASIYGSDRRQAALIGLYITSTSLGGFIWGSAILFTGDFPSSVDPFLIMALLAGVSAVTVFAGVAHRLAVWAFMVPCSIPVLYFFIGRGEPQDMAFAIASVIFVLILGYAGHQFNRMYVASVALQQKNKDLVHEVSEIYGSHFKSIESLHHLVNQIGAGLAMFDKNLNLIIWNKAYQNLHDFPDNLLTMGVNMRQLNRWLLNREGLSPSQIDAEIEKRIEHLRARRIEGSFHEQIDFTDGRVFDMRADFLPDGETILSFTDMTHRAQASTDALVKMAQLDSLTSLPNRMLFRRELKKKLMQSKNTEKIVGVILVNIDNFKNINDVFGHGVGDNVIVKLGEVLKSYMRPDEFLARLGGDEFAITGDIYGSVEDIVAEARKIRDNTRKAINIEGAQIPVELSIGITYYPEDKGSAEHMVRNAGIALHKAKEEGGRQIVLFDSEMQAELVDRNTLLSDIRENMETSQFLLHYQPQIDLQTRQICGVEALMRWNHPERGFVSPGEFIPLAEWSKQIIPLTEQLLPEACVQAKLWQSRGLPPFPVSVNISPLHFHDNRIVDFVRECLEEASLEPRYLELEITEGIVMSKTEEVMGTLRGLADLGIKLSIDDFGTGYSSLSYLPRLPVDKLKIDRAFVHGMMDDKESQSLIEAIISMGHSFGLKVIAEGVEDSAELELLAKLKCDQAQGYYISRPMEAGKVTEWCQAHASI</sequence>
<evidence type="ECO:0000259" key="2">
    <source>
        <dbReference type="PROSITE" id="PS50883"/>
    </source>
</evidence>
<dbReference type="PROSITE" id="PS50883">
    <property type="entry name" value="EAL"/>
    <property type="match status" value="1"/>
</dbReference>
<dbReference type="OrthoDB" id="9814202at2"/>
<keyword evidence="1" id="KW-1133">Transmembrane helix</keyword>
<feature type="domain" description="GGDEF" evidence="3">
    <location>
        <begin position="395"/>
        <end position="528"/>
    </location>
</feature>
<dbReference type="PANTHER" id="PTHR44757:SF2">
    <property type="entry name" value="BIOFILM ARCHITECTURE MAINTENANCE PROTEIN MBAA"/>
    <property type="match status" value="1"/>
</dbReference>
<dbReference type="EMBL" id="VFIY01000004">
    <property type="protein sequence ID" value="TPD62792.1"/>
    <property type="molecule type" value="Genomic_DNA"/>
</dbReference>
<organism evidence="4 5">
    <name type="scientific">Emcibacter nanhaiensis</name>
    <dbReference type="NCBI Taxonomy" id="1505037"/>
    <lineage>
        <taxon>Bacteria</taxon>
        <taxon>Pseudomonadati</taxon>
        <taxon>Pseudomonadota</taxon>
        <taxon>Alphaproteobacteria</taxon>
        <taxon>Emcibacterales</taxon>
        <taxon>Emcibacteraceae</taxon>
        <taxon>Emcibacter</taxon>
    </lineage>
</organism>
<dbReference type="InterPro" id="IPR052155">
    <property type="entry name" value="Biofilm_reg_signaling"/>
</dbReference>
<accession>A0A501PRU7</accession>
<dbReference type="Gene3D" id="3.30.70.270">
    <property type="match status" value="1"/>
</dbReference>
<feature type="transmembrane region" description="Helical" evidence="1">
    <location>
        <begin position="157"/>
        <end position="176"/>
    </location>
</feature>
<dbReference type="Gene3D" id="3.20.20.450">
    <property type="entry name" value="EAL domain"/>
    <property type="match status" value="1"/>
</dbReference>
<comment type="caution">
    <text evidence="4">The sequence shown here is derived from an EMBL/GenBank/DDBJ whole genome shotgun (WGS) entry which is preliminary data.</text>
</comment>
<keyword evidence="1" id="KW-0812">Transmembrane</keyword>
<evidence type="ECO:0000313" key="4">
    <source>
        <dbReference type="EMBL" id="TPD62792.1"/>
    </source>
</evidence>
<feature type="transmembrane region" description="Helical" evidence="1">
    <location>
        <begin position="38"/>
        <end position="58"/>
    </location>
</feature>
<evidence type="ECO:0000259" key="3">
    <source>
        <dbReference type="PROSITE" id="PS50887"/>
    </source>
</evidence>
<dbReference type="FunFam" id="3.20.20.450:FF:000001">
    <property type="entry name" value="Cyclic di-GMP phosphodiesterase yahA"/>
    <property type="match status" value="1"/>
</dbReference>
<dbReference type="Pfam" id="PF00990">
    <property type="entry name" value="GGDEF"/>
    <property type="match status" value="1"/>
</dbReference>
<feature type="transmembrane region" description="Helical" evidence="1">
    <location>
        <begin position="134"/>
        <end position="152"/>
    </location>
</feature>
<dbReference type="Gene3D" id="3.30.450.20">
    <property type="entry name" value="PAS domain"/>
    <property type="match status" value="1"/>
</dbReference>
<keyword evidence="1" id="KW-0472">Membrane</keyword>
<evidence type="ECO:0000256" key="1">
    <source>
        <dbReference type="SAM" id="Phobius"/>
    </source>
</evidence>
<reference evidence="5" key="1">
    <citation type="submission" date="2019-06" db="EMBL/GenBank/DDBJ databases">
        <title>The complete genome of Emcibacter congregatus ZYLT.</title>
        <authorList>
            <person name="Zhao Z."/>
        </authorList>
    </citation>
    <scope>NUCLEOTIDE SEQUENCE [LARGE SCALE GENOMIC DNA]</scope>
    <source>
        <strain evidence="5">MCCC 1A06723</strain>
    </source>
</reference>
<dbReference type="InterPro" id="IPR043128">
    <property type="entry name" value="Rev_trsase/Diguanyl_cyclase"/>
</dbReference>
<dbReference type="Pfam" id="PF00563">
    <property type="entry name" value="EAL"/>
    <property type="match status" value="1"/>
</dbReference>
<dbReference type="AlphaFoldDB" id="A0A501PRU7"/>
<dbReference type="Pfam" id="PF12860">
    <property type="entry name" value="PAS_7"/>
    <property type="match status" value="1"/>
</dbReference>
<dbReference type="InterPro" id="IPR001633">
    <property type="entry name" value="EAL_dom"/>
</dbReference>
<feature type="transmembrane region" description="Helical" evidence="1">
    <location>
        <begin position="70"/>
        <end position="93"/>
    </location>
</feature>
<dbReference type="SMART" id="SM00267">
    <property type="entry name" value="GGDEF"/>
    <property type="match status" value="1"/>
</dbReference>
<dbReference type="PANTHER" id="PTHR44757">
    <property type="entry name" value="DIGUANYLATE CYCLASE DGCP"/>
    <property type="match status" value="1"/>
</dbReference>
<feature type="transmembrane region" description="Helical" evidence="1">
    <location>
        <begin position="100"/>
        <end position="122"/>
    </location>
</feature>
<gene>
    <name evidence="4" type="ORF">FIV46_01560</name>
</gene>
<dbReference type="SUPFAM" id="SSF55073">
    <property type="entry name" value="Nucleotide cyclase"/>
    <property type="match status" value="1"/>
</dbReference>
<keyword evidence="5" id="KW-1185">Reference proteome</keyword>
<dbReference type="CDD" id="cd01948">
    <property type="entry name" value="EAL"/>
    <property type="match status" value="1"/>
</dbReference>
<dbReference type="Proteomes" id="UP000319148">
    <property type="component" value="Unassembled WGS sequence"/>
</dbReference>
<dbReference type="CDD" id="cd01949">
    <property type="entry name" value="GGDEF"/>
    <property type="match status" value="1"/>
</dbReference>
<dbReference type="PROSITE" id="PS50887">
    <property type="entry name" value="GGDEF"/>
    <property type="match status" value="1"/>
</dbReference>
<proteinExistence type="predicted"/>
<feature type="domain" description="EAL" evidence="2">
    <location>
        <begin position="537"/>
        <end position="791"/>
    </location>
</feature>
<protein>
    <submittedName>
        <fullName evidence="4">EAL domain-containing protein</fullName>
    </submittedName>
</protein>
<dbReference type="InterPro" id="IPR029787">
    <property type="entry name" value="Nucleotide_cyclase"/>
</dbReference>
<name>A0A501PRU7_9PROT</name>
<dbReference type="NCBIfam" id="TIGR00254">
    <property type="entry name" value="GGDEF"/>
    <property type="match status" value="1"/>
</dbReference>
<evidence type="ECO:0000313" key="5">
    <source>
        <dbReference type="Proteomes" id="UP000319148"/>
    </source>
</evidence>
<dbReference type="SMART" id="SM00052">
    <property type="entry name" value="EAL"/>
    <property type="match status" value="1"/>
</dbReference>
<dbReference type="InterPro" id="IPR035919">
    <property type="entry name" value="EAL_sf"/>
</dbReference>